<dbReference type="InterPro" id="IPR000683">
    <property type="entry name" value="Gfo/Idh/MocA-like_OxRdtase_N"/>
</dbReference>
<evidence type="ECO:0000313" key="3">
    <source>
        <dbReference type="EMBL" id="MBD2861585.1"/>
    </source>
</evidence>
<dbReference type="Gene3D" id="3.40.50.720">
    <property type="entry name" value="NAD(P)-binding Rossmann-like Domain"/>
    <property type="match status" value="1"/>
</dbReference>
<dbReference type="InterPro" id="IPR055170">
    <property type="entry name" value="GFO_IDH_MocA-like_dom"/>
</dbReference>
<dbReference type="PANTHER" id="PTHR43377">
    <property type="entry name" value="BILIVERDIN REDUCTASE A"/>
    <property type="match status" value="1"/>
</dbReference>
<gene>
    <name evidence="3" type="ORF">IDH45_06215</name>
</gene>
<name>A0A927C5E2_9BACL</name>
<evidence type="ECO:0000259" key="2">
    <source>
        <dbReference type="Pfam" id="PF22725"/>
    </source>
</evidence>
<proteinExistence type="predicted"/>
<dbReference type="PANTHER" id="PTHR43377:SF1">
    <property type="entry name" value="BILIVERDIN REDUCTASE A"/>
    <property type="match status" value="1"/>
</dbReference>
<keyword evidence="4" id="KW-1185">Reference proteome</keyword>
<dbReference type="InterPro" id="IPR051450">
    <property type="entry name" value="Gfo/Idh/MocA_Oxidoreductases"/>
</dbReference>
<dbReference type="Pfam" id="PF22725">
    <property type="entry name" value="GFO_IDH_MocA_C3"/>
    <property type="match status" value="1"/>
</dbReference>
<dbReference type="GO" id="GO:0000166">
    <property type="term" value="F:nucleotide binding"/>
    <property type="evidence" value="ECO:0007669"/>
    <property type="project" value="InterPro"/>
</dbReference>
<comment type="caution">
    <text evidence="3">The sequence shown here is derived from an EMBL/GenBank/DDBJ whole genome shotgun (WGS) entry which is preliminary data.</text>
</comment>
<dbReference type="Gene3D" id="3.30.360.10">
    <property type="entry name" value="Dihydrodipicolinate Reductase, domain 2"/>
    <property type="match status" value="1"/>
</dbReference>
<protein>
    <submittedName>
        <fullName evidence="3">Gfo/Idh/MocA family oxidoreductase</fullName>
    </submittedName>
</protein>
<organism evidence="3 4">
    <name type="scientific">Paenibacillus oceani</name>
    <dbReference type="NCBI Taxonomy" id="2772510"/>
    <lineage>
        <taxon>Bacteria</taxon>
        <taxon>Bacillati</taxon>
        <taxon>Bacillota</taxon>
        <taxon>Bacilli</taxon>
        <taxon>Bacillales</taxon>
        <taxon>Paenibacillaceae</taxon>
        <taxon>Paenibacillus</taxon>
    </lineage>
</organism>
<sequence>MKTVKVGIIGCGNLGKTHAKCIAELEGMELTGYCDVYEESAKAMLEQFGGKFATSDTETFFNDPELDAVYVTTQHDTHAEYCIRALNAGKHVLVEKPLAMTMEDCLRIGEAVTRSGKTLFTAFKMRYYELLWKAKELIPQPVMVTMQMMDNRWGDGIWANDPVKGGGNVLSQGCHSADILRFVAGGEPVEVYAAGANYYQKSGVVDNMTAVFRFDNGAAGCLVQGDSACPPLTSKFFMQLFAEGKSITISDRLTTLTYTEAGKETQVFQGTESGFMEENKAFLRCLQDGTPAPIDHVDGLYATLMILQAFESLGSGKPEPIKEVVERAISKDGGKVLPA</sequence>
<dbReference type="Proteomes" id="UP000639396">
    <property type="component" value="Unassembled WGS sequence"/>
</dbReference>
<dbReference type="AlphaFoldDB" id="A0A927C5E2"/>
<accession>A0A927C5E2</accession>
<dbReference type="InterPro" id="IPR036291">
    <property type="entry name" value="NAD(P)-bd_dom_sf"/>
</dbReference>
<dbReference type="EMBL" id="JACXJA010000006">
    <property type="protein sequence ID" value="MBD2861585.1"/>
    <property type="molecule type" value="Genomic_DNA"/>
</dbReference>
<dbReference type="SUPFAM" id="SSF51735">
    <property type="entry name" value="NAD(P)-binding Rossmann-fold domains"/>
    <property type="match status" value="1"/>
</dbReference>
<dbReference type="SUPFAM" id="SSF55347">
    <property type="entry name" value="Glyceraldehyde-3-phosphate dehydrogenase-like, C-terminal domain"/>
    <property type="match status" value="1"/>
</dbReference>
<evidence type="ECO:0000313" key="4">
    <source>
        <dbReference type="Proteomes" id="UP000639396"/>
    </source>
</evidence>
<reference evidence="3" key="1">
    <citation type="submission" date="2020-09" db="EMBL/GenBank/DDBJ databases">
        <title>A novel bacterium of genus Paenibacillus, isolated from South China Sea.</title>
        <authorList>
            <person name="Huang H."/>
            <person name="Mo K."/>
            <person name="Hu Y."/>
        </authorList>
    </citation>
    <scope>NUCLEOTIDE SEQUENCE</scope>
    <source>
        <strain evidence="3">IB182363</strain>
    </source>
</reference>
<feature type="domain" description="Gfo/Idh/MocA-like oxidoreductase N-terminal" evidence="1">
    <location>
        <begin position="4"/>
        <end position="122"/>
    </location>
</feature>
<evidence type="ECO:0000259" key="1">
    <source>
        <dbReference type="Pfam" id="PF01408"/>
    </source>
</evidence>
<dbReference type="RefSeq" id="WP_190925723.1">
    <property type="nucleotide sequence ID" value="NZ_JACXJA010000006.1"/>
</dbReference>
<dbReference type="Pfam" id="PF01408">
    <property type="entry name" value="GFO_IDH_MocA"/>
    <property type="match status" value="1"/>
</dbReference>
<feature type="domain" description="GFO/IDH/MocA-like oxidoreductase" evidence="2">
    <location>
        <begin position="140"/>
        <end position="223"/>
    </location>
</feature>